<feature type="compositionally biased region" description="Polar residues" evidence="2">
    <location>
        <begin position="613"/>
        <end position="636"/>
    </location>
</feature>
<dbReference type="GO" id="GO:0005737">
    <property type="term" value="C:cytoplasm"/>
    <property type="evidence" value="ECO:0007669"/>
    <property type="project" value="TreeGrafter"/>
</dbReference>
<feature type="compositionally biased region" description="Basic and acidic residues" evidence="2">
    <location>
        <begin position="686"/>
        <end position="721"/>
    </location>
</feature>
<dbReference type="Proteomes" id="UP000193067">
    <property type="component" value="Unassembled WGS sequence"/>
</dbReference>
<dbReference type="InterPro" id="IPR046342">
    <property type="entry name" value="CBS_dom_sf"/>
</dbReference>
<keyword evidence="6" id="KW-1185">Reference proteome</keyword>
<dbReference type="PANTHER" id="PTHR12064">
    <property type="entry name" value="METAL TRANSPORTER CNNM"/>
    <property type="match status" value="1"/>
</dbReference>
<feature type="compositionally biased region" description="Basic and acidic residues" evidence="2">
    <location>
        <begin position="407"/>
        <end position="420"/>
    </location>
</feature>
<dbReference type="InterPro" id="IPR045095">
    <property type="entry name" value="ACDP"/>
</dbReference>
<feature type="compositionally biased region" description="Low complexity" evidence="2">
    <location>
        <begin position="637"/>
        <end position="655"/>
    </location>
</feature>
<reference evidence="5 6" key="1">
    <citation type="journal article" date="2015" name="Biotechnol. Biofuels">
        <title>Enhanced degradation of softwood versus hardwood by the white-rot fungus Pycnoporus coccineus.</title>
        <authorList>
            <person name="Couturier M."/>
            <person name="Navarro D."/>
            <person name="Chevret D."/>
            <person name="Henrissat B."/>
            <person name="Piumi F."/>
            <person name="Ruiz-Duenas F.J."/>
            <person name="Martinez A.T."/>
            <person name="Grigoriev I.V."/>
            <person name="Riley R."/>
            <person name="Lipzen A."/>
            <person name="Berrin J.G."/>
            <person name="Master E.R."/>
            <person name="Rosso M.N."/>
        </authorList>
    </citation>
    <scope>NUCLEOTIDE SEQUENCE [LARGE SCALE GENOMIC DNA]</scope>
    <source>
        <strain evidence="5 6">BRFM310</strain>
    </source>
</reference>
<dbReference type="EMBL" id="KZ084098">
    <property type="protein sequence ID" value="OSD03905.1"/>
    <property type="molecule type" value="Genomic_DNA"/>
</dbReference>
<feature type="compositionally biased region" description="Basic and acidic residues" evidence="2">
    <location>
        <begin position="474"/>
        <end position="494"/>
    </location>
</feature>
<organism evidence="5 6">
    <name type="scientific">Trametes coccinea (strain BRFM310)</name>
    <name type="common">Pycnoporus coccineus</name>
    <dbReference type="NCBI Taxonomy" id="1353009"/>
    <lineage>
        <taxon>Eukaryota</taxon>
        <taxon>Fungi</taxon>
        <taxon>Dikarya</taxon>
        <taxon>Basidiomycota</taxon>
        <taxon>Agaricomycotina</taxon>
        <taxon>Agaricomycetes</taxon>
        <taxon>Polyporales</taxon>
        <taxon>Polyporaceae</taxon>
        <taxon>Trametes</taxon>
    </lineage>
</organism>
<evidence type="ECO:0000256" key="3">
    <source>
        <dbReference type="SAM" id="Phobius"/>
    </source>
</evidence>
<accession>A0A1Y2IRY8</accession>
<dbReference type="PANTHER" id="PTHR12064:SF90">
    <property type="entry name" value="CNNM TRANSMEMBRANE DOMAIN-CONTAINING PROTEIN"/>
    <property type="match status" value="1"/>
</dbReference>
<sequence>MAPTSLGHAANRYPRLTYSLFSLATHQFGKLLGYSRPQDVPQHLHTFAKREQSRGEFIAFACLIPVLVLLSGLFAGLTLGYMSLDETQLHVLSISGTPTQKQYAKKILPIRKNGHLLLISLLLANMIVNEALPVISEPVLGGGVISVVASTVLIVLFSEIIPQSLCTRYGLAIGAQMAWFVRVLIMVIGVVSWPVAKLMEVLLGPHHGIMYRRGELKELIALHAAHGELGGDLQSDTVTIIGATLDLQEKVVRQAMTPMDKVFMLNIDSKLDFETMRRIAETGHSRVPVYEEVEVPTVAKIPLQGKGATLSGAATPPKPLVAGDASPFPDRVEKVKKIVGVLLVKQLLLLDPKDATPLRSITLNPMPCAPYNEPLLNILDKFQEGRSHMAIVSRFSVEKAKSVQQEVKKGLTQRLKDRVGMGDSSDSSSSEGESSGDESAGTGTGTGTAGSETEGGSKKRISWRRRSRKKRKSKESAAEEGKRKKDEGEDEKGNARKGVVQSGLAKALSIGREQSLPDDAVLGQEQAEDFVQSMDPYVQPLGIITLEDVVEEIIGEEIYDEFDPEGQGHLRPLISAETKRFLARRRLGRPDASPAPRSAEPNAAVTAEPPQRGAQTVPSSPTLQGMLSPTSASTAEQSQQPPSRRRSGASSVSRQIGKVFGGVRRANTLPESIEATTAAPGAGPGGEERSPEGEEEKPSIPGPEEKKGAPDKPEGEKDGDQ</sequence>
<feature type="compositionally biased region" description="Low complexity" evidence="2">
    <location>
        <begin position="422"/>
        <end position="441"/>
    </location>
</feature>
<evidence type="ECO:0000313" key="5">
    <source>
        <dbReference type="EMBL" id="OSD03905.1"/>
    </source>
</evidence>
<name>A0A1Y2IRY8_TRAC3</name>
<dbReference type="GO" id="GO:0010960">
    <property type="term" value="P:magnesium ion homeostasis"/>
    <property type="evidence" value="ECO:0007669"/>
    <property type="project" value="InterPro"/>
</dbReference>
<dbReference type="Gene3D" id="3.10.580.10">
    <property type="entry name" value="CBS-domain"/>
    <property type="match status" value="2"/>
</dbReference>
<dbReference type="OrthoDB" id="5353557at2759"/>
<feature type="region of interest" description="Disordered" evidence="2">
    <location>
        <begin position="584"/>
        <end position="721"/>
    </location>
</feature>
<gene>
    <name evidence="5" type="ORF">PYCCODRAFT_1433813</name>
</gene>
<dbReference type="GO" id="GO:0016020">
    <property type="term" value="C:membrane"/>
    <property type="evidence" value="ECO:0007669"/>
    <property type="project" value="UniProtKB-UniRule"/>
</dbReference>
<evidence type="ECO:0000259" key="4">
    <source>
        <dbReference type="PROSITE" id="PS51846"/>
    </source>
</evidence>
<feature type="transmembrane region" description="Helical" evidence="3">
    <location>
        <begin position="57"/>
        <end position="82"/>
    </location>
</feature>
<dbReference type="Pfam" id="PF01595">
    <property type="entry name" value="CNNM"/>
    <property type="match status" value="1"/>
</dbReference>
<evidence type="ECO:0000313" key="6">
    <source>
        <dbReference type="Proteomes" id="UP000193067"/>
    </source>
</evidence>
<keyword evidence="1 3" id="KW-1133">Transmembrane helix</keyword>
<feature type="transmembrane region" description="Helical" evidence="3">
    <location>
        <begin position="115"/>
        <end position="132"/>
    </location>
</feature>
<protein>
    <submittedName>
        <fullName evidence="5">DUF21-domain-containing protein</fullName>
    </submittedName>
</protein>
<dbReference type="InterPro" id="IPR002550">
    <property type="entry name" value="CNNM"/>
</dbReference>
<feature type="region of interest" description="Disordered" evidence="2">
    <location>
        <begin position="407"/>
        <end position="501"/>
    </location>
</feature>
<feature type="domain" description="CNNM transmembrane" evidence="4">
    <location>
        <begin position="53"/>
        <end position="233"/>
    </location>
</feature>
<dbReference type="AlphaFoldDB" id="A0A1Y2IRY8"/>
<feature type="compositionally biased region" description="Basic residues" evidence="2">
    <location>
        <begin position="458"/>
        <end position="473"/>
    </location>
</feature>
<proteinExistence type="predicted"/>
<keyword evidence="1 3" id="KW-0812">Transmembrane</keyword>
<feature type="transmembrane region" description="Helical" evidence="3">
    <location>
        <begin position="169"/>
        <end position="193"/>
    </location>
</feature>
<dbReference type="GO" id="GO:0030026">
    <property type="term" value="P:intracellular manganese ion homeostasis"/>
    <property type="evidence" value="ECO:0007669"/>
    <property type="project" value="TreeGrafter"/>
</dbReference>
<dbReference type="STRING" id="1353009.A0A1Y2IRY8"/>
<dbReference type="SUPFAM" id="SSF54631">
    <property type="entry name" value="CBS-domain pair"/>
    <property type="match status" value="1"/>
</dbReference>
<keyword evidence="1 3" id="KW-0472">Membrane</keyword>
<evidence type="ECO:0000256" key="2">
    <source>
        <dbReference type="SAM" id="MobiDB-lite"/>
    </source>
</evidence>
<evidence type="ECO:0000256" key="1">
    <source>
        <dbReference type="PROSITE-ProRule" id="PRU01193"/>
    </source>
</evidence>
<dbReference type="PROSITE" id="PS51846">
    <property type="entry name" value="CNNM"/>
    <property type="match status" value="1"/>
</dbReference>
<feature type="transmembrane region" description="Helical" evidence="3">
    <location>
        <begin position="138"/>
        <end position="157"/>
    </location>
</feature>